<evidence type="ECO:0000256" key="8">
    <source>
        <dbReference type="ARBA" id="ARBA00023242"/>
    </source>
</evidence>
<evidence type="ECO:0000256" key="7">
    <source>
        <dbReference type="ARBA" id="ARBA00022807"/>
    </source>
</evidence>
<dbReference type="EMBL" id="HBFM01033980">
    <property type="protein sequence ID" value="CAD8793013.1"/>
    <property type="molecule type" value="Transcribed_RNA"/>
</dbReference>
<dbReference type="PROSITE" id="PS52048">
    <property type="entry name" value="UCH_DOMAIN"/>
    <property type="match status" value="1"/>
</dbReference>
<dbReference type="Pfam" id="PF01088">
    <property type="entry name" value="Peptidase_C12"/>
    <property type="match status" value="1"/>
</dbReference>
<keyword evidence="6 9" id="KW-0378">Hydrolase</keyword>
<gene>
    <name evidence="13" type="ORF">PPAR00522_LOCUS22151</name>
</gene>
<comment type="catalytic activity">
    <reaction evidence="1 9 10">
        <text>Thiol-dependent hydrolysis of ester, thioester, amide, peptide and isopeptide bonds formed by the C-terminal Gly of ubiquitin (a 76-residue protein attached to proteins as an intracellular targeting signal).</text>
        <dbReference type="EC" id="3.4.19.12"/>
    </reaction>
</comment>
<evidence type="ECO:0000256" key="9">
    <source>
        <dbReference type="PROSITE-ProRule" id="PRU01393"/>
    </source>
</evidence>
<dbReference type="Gene3D" id="3.40.532.10">
    <property type="entry name" value="Peptidase C12, ubiquitin carboxyl-terminal hydrolase"/>
    <property type="match status" value="1"/>
</dbReference>
<dbReference type="GO" id="GO:0005737">
    <property type="term" value="C:cytoplasm"/>
    <property type="evidence" value="ECO:0007669"/>
    <property type="project" value="TreeGrafter"/>
</dbReference>
<dbReference type="GO" id="GO:0005634">
    <property type="term" value="C:nucleus"/>
    <property type="evidence" value="ECO:0007669"/>
    <property type="project" value="UniProtKB-SubCell"/>
</dbReference>
<dbReference type="Pfam" id="PF18031">
    <property type="entry name" value="UCH_C"/>
    <property type="match status" value="1"/>
</dbReference>
<evidence type="ECO:0000256" key="6">
    <source>
        <dbReference type="ARBA" id="ARBA00022801"/>
    </source>
</evidence>
<comment type="similarity">
    <text evidence="3 9 10">Belongs to the peptidase C12 family.</text>
</comment>
<organism evidence="13">
    <name type="scientific">Polytomella parva</name>
    <dbReference type="NCBI Taxonomy" id="51329"/>
    <lineage>
        <taxon>Eukaryota</taxon>
        <taxon>Viridiplantae</taxon>
        <taxon>Chlorophyta</taxon>
        <taxon>core chlorophytes</taxon>
        <taxon>Chlorophyceae</taxon>
        <taxon>CS clade</taxon>
        <taxon>Chlamydomonadales</taxon>
        <taxon>Chlamydomonadaceae</taxon>
        <taxon>Polytomella</taxon>
    </lineage>
</organism>
<keyword evidence="4 9" id="KW-0645">Protease</keyword>
<feature type="region of interest" description="Disordered" evidence="11">
    <location>
        <begin position="299"/>
        <end position="318"/>
    </location>
</feature>
<dbReference type="PANTHER" id="PTHR10589">
    <property type="entry name" value="UBIQUITIN CARBOXYL-TERMINAL HYDROLASE"/>
    <property type="match status" value="1"/>
</dbReference>
<dbReference type="PROSITE" id="PS52049">
    <property type="entry name" value="ULD"/>
    <property type="match status" value="1"/>
</dbReference>
<protein>
    <recommendedName>
        <fullName evidence="10">Ubiquitin carboxyl-terminal hydrolase</fullName>
        <ecNumber evidence="10">3.4.19.12</ecNumber>
    </recommendedName>
</protein>
<sequence length="410" mass="46732">MINSDSWTSIESDPGVFTELVQRFGVSGVQFEELYSLDQDSIESLKPIHGLIFLFKWNPEKDTRPIAYDAPGVFFAQQIIKDACATQAILSILLNCPQINLGQSLSAFKEFTNDFPPDLKGEAIGNSDEIRAAHNSFSRPELLLHDKDDDRNRFGREDAFHFVAYVPINGVLYELDGLKPGPIAISEYQGFGSKSNWLDKARPEIQARMSRYSGSEIRFNLMALIDDRVMAFRRRIQICEAALQGVSDRAACKSNDKILESKCESEGEDAVTPSKKRILEDEEDEGGGKVGRGRCEEIGSAAEEGERQSEDVRPSEREDRIIKESEHMNDIYIAPTTREALLTEIWRLKESLTQEENRQKQWRIENERRRHNYIPFIFNLLKEMANDGKLKPLIKKAREVQSTSQIGFKF</sequence>
<name>A0A7S0VLR0_9CHLO</name>
<evidence type="ECO:0000256" key="10">
    <source>
        <dbReference type="RuleBase" id="RU361215"/>
    </source>
</evidence>
<feature type="site" description="Transition state stabilizer" evidence="9">
    <location>
        <position position="78"/>
    </location>
</feature>
<dbReference type="InterPro" id="IPR001578">
    <property type="entry name" value="Peptidase_C12_UCH"/>
</dbReference>
<proteinExistence type="inferred from homology"/>
<evidence type="ECO:0000256" key="4">
    <source>
        <dbReference type="ARBA" id="ARBA00022670"/>
    </source>
</evidence>
<dbReference type="Gene3D" id="1.20.58.860">
    <property type="match status" value="1"/>
</dbReference>
<evidence type="ECO:0000256" key="11">
    <source>
        <dbReference type="SAM" id="MobiDB-lite"/>
    </source>
</evidence>
<evidence type="ECO:0000256" key="2">
    <source>
        <dbReference type="ARBA" id="ARBA00004123"/>
    </source>
</evidence>
<dbReference type="AlphaFoldDB" id="A0A7S0VLR0"/>
<dbReference type="CDD" id="cd09617">
    <property type="entry name" value="Peptidase_C12_UCH37_BAP1"/>
    <property type="match status" value="1"/>
</dbReference>
<feature type="domain" description="UCH catalytic" evidence="12">
    <location>
        <begin position="6"/>
        <end position="226"/>
    </location>
</feature>
<evidence type="ECO:0000256" key="1">
    <source>
        <dbReference type="ARBA" id="ARBA00000707"/>
    </source>
</evidence>
<keyword evidence="8" id="KW-0539">Nucleus</keyword>
<feature type="site" description="Important for enzyme activity" evidence="9">
    <location>
        <position position="176"/>
    </location>
</feature>
<dbReference type="PANTHER" id="PTHR10589:SF16">
    <property type="entry name" value="UBIQUITIN CARBOXYL-TERMINAL HYDROLASE ISOZYME L5"/>
    <property type="match status" value="1"/>
</dbReference>
<dbReference type="SUPFAM" id="SSF54001">
    <property type="entry name" value="Cysteine proteinases"/>
    <property type="match status" value="1"/>
</dbReference>
<feature type="active site" description="Nucleophile" evidence="9">
    <location>
        <position position="84"/>
    </location>
</feature>
<evidence type="ECO:0000256" key="3">
    <source>
        <dbReference type="ARBA" id="ARBA00009326"/>
    </source>
</evidence>
<dbReference type="GO" id="GO:0004843">
    <property type="term" value="F:cysteine-type deubiquitinase activity"/>
    <property type="evidence" value="ECO:0007669"/>
    <property type="project" value="UniProtKB-UniRule"/>
</dbReference>
<dbReference type="InterPro" id="IPR036959">
    <property type="entry name" value="Peptidase_C12_UCH_sf"/>
</dbReference>
<dbReference type="InterPro" id="IPR038765">
    <property type="entry name" value="Papain-like_cys_pep_sf"/>
</dbReference>
<dbReference type="FunFam" id="3.40.532.10:FF:000003">
    <property type="entry name" value="Ubiquitin carboxyl-terminal hydrolase"/>
    <property type="match status" value="1"/>
</dbReference>
<keyword evidence="7 9" id="KW-0788">Thiol protease</keyword>
<keyword evidence="5 9" id="KW-0833">Ubl conjugation pathway</keyword>
<evidence type="ECO:0000313" key="13">
    <source>
        <dbReference type="EMBL" id="CAD8793013.1"/>
    </source>
</evidence>
<dbReference type="InterPro" id="IPR041507">
    <property type="entry name" value="UCH_C"/>
</dbReference>
<dbReference type="GO" id="GO:0006511">
    <property type="term" value="P:ubiquitin-dependent protein catabolic process"/>
    <property type="evidence" value="ECO:0007669"/>
    <property type="project" value="UniProtKB-UniRule"/>
</dbReference>
<accession>A0A7S0VLR0</accession>
<dbReference type="EC" id="3.4.19.12" evidence="10"/>
<comment type="subcellular location">
    <subcellularLocation>
        <location evidence="2">Nucleus</location>
    </subcellularLocation>
</comment>
<dbReference type="GO" id="GO:0016579">
    <property type="term" value="P:protein deubiquitination"/>
    <property type="evidence" value="ECO:0007669"/>
    <property type="project" value="TreeGrafter"/>
</dbReference>
<evidence type="ECO:0000256" key="5">
    <source>
        <dbReference type="ARBA" id="ARBA00022786"/>
    </source>
</evidence>
<dbReference type="PRINTS" id="PR00707">
    <property type="entry name" value="UBCTHYDRLASE"/>
</dbReference>
<feature type="active site" description="Proton donor" evidence="9">
    <location>
        <position position="161"/>
    </location>
</feature>
<reference evidence="13" key="1">
    <citation type="submission" date="2021-01" db="EMBL/GenBank/DDBJ databases">
        <authorList>
            <person name="Corre E."/>
            <person name="Pelletier E."/>
            <person name="Niang G."/>
            <person name="Scheremetjew M."/>
            <person name="Finn R."/>
            <person name="Kale V."/>
            <person name="Holt S."/>
            <person name="Cochrane G."/>
            <person name="Meng A."/>
            <person name="Brown T."/>
            <person name="Cohen L."/>
        </authorList>
    </citation>
    <scope>NUCLEOTIDE SEQUENCE</scope>
    <source>
        <strain evidence="13">SAG 63-3</strain>
    </source>
</reference>
<feature type="compositionally biased region" description="Basic and acidic residues" evidence="11">
    <location>
        <begin position="304"/>
        <end position="318"/>
    </location>
</feature>
<feature type="region of interest" description="Disordered" evidence="11">
    <location>
        <begin position="262"/>
        <end position="294"/>
    </location>
</feature>
<evidence type="ECO:0000259" key="12">
    <source>
        <dbReference type="PROSITE" id="PS52048"/>
    </source>
</evidence>